<dbReference type="EMBL" id="KY290191">
    <property type="protein sequence ID" value="QFV56884.1"/>
    <property type="molecule type" value="Genomic_DNA"/>
</dbReference>
<evidence type="ECO:0000313" key="13">
    <source>
        <dbReference type="EMBL" id="ARK00697.1"/>
    </source>
</evidence>
<dbReference type="EMBL" id="KY274490">
    <property type="protein sequence ID" value="ARJ99230.1"/>
    <property type="molecule type" value="Genomic_DNA"/>
</dbReference>
<dbReference type="EMBL" id="KY290208">
    <property type="protein sequence ID" value="QFV90273.1"/>
    <property type="molecule type" value="Genomic_DNA"/>
</dbReference>
<dbReference type="EMBL" id="KY274489">
    <property type="protein sequence ID" value="ARJ99116.2"/>
    <property type="molecule type" value="Genomic_DNA"/>
</dbReference>
<evidence type="ECO:0000313" key="30">
    <source>
        <dbReference type="EMBL" id="QFW10767.1"/>
    </source>
</evidence>
<evidence type="ECO:0000313" key="32">
    <source>
        <dbReference type="EMBL" id="QFW30608.1"/>
    </source>
</evidence>
<evidence type="ECO:0000313" key="22">
    <source>
        <dbReference type="EMBL" id="QFV59553.1"/>
    </source>
</evidence>
<evidence type="ECO:0000313" key="4">
    <source>
        <dbReference type="EMBL" id="ARJ99460.1"/>
    </source>
</evidence>
<evidence type="ECO:0000313" key="14">
    <source>
        <dbReference type="EMBL" id="ARK00813.2"/>
    </source>
</evidence>
<evidence type="ECO:0000313" key="31">
    <source>
        <dbReference type="EMBL" id="QFW25484.1"/>
    </source>
</evidence>
<evidence type="ECO:0000313" key="29">
    <source>
        <dbReference type="EMBL" id="QFW06220.1"/>
    </source>
</evidence>
<evidence type="ECO:0000313" key="5">
    <source>
        <dbReference type="EMBL" id="ARJ99572.1"/>
    </source>
</evidence>
<evidence type="ECO:0000313" key="25">
    <source>
        <dbReference type="EMBL" id="QFV70156.1"/>
    </source>
</evidence>
<evidence type="ECO:0000313" key="8">
    <source>
        <dbReference type="EMBL" id="ARK00016.1"/>
    </source>
</evidence>
<dbReference type="EMBL" id="KY274499">
    <property type="protein sequence ID" value="ARK00250.1"/>
    <property type="molecule type" value="Genomic_DNA"/>
</dbReference>
<evidence type="ECO:0000313" key="17">
    <source>
        <dbReference type="EMBL" id="ARM62095.1"/>
    </source>
</evidence>
<dbReference type="EMBL" id="KY274497">
    <property type="protein sequence ID" value="ARK00016.1"/>
    <property type="molecule type" value="Genomic_DNA"/>
</dbReference>
<proteinExistence type="predicted"/>
<dbReference type="EMBL" id="KY274494">
    <property type="protein sequence ID" value="ARJ99679.1"/>
    <property type="molecule type" value="Genomic_DNA"/>
</dbReference>
<dbReference type="EMBL" id="KY290192">
    <property type="protein sequence ID" value="ARM62095.1"/>
    <property type="molecule type" value="Genomic_DNA"/>
</dbReference>
<evidence type="ECO:0000313" key="19">
    <source>
        <dbReference type="EMBL" id="AVQ94231.1"/>
    </source>
</evidence>
<accession>A0A1W6DCN7</accession>
<evidence type="ECO:0000313" key="18">
    <source>
        <dbReference type="EMBL" id="AVQ93758.1"/>
    </source>
</evidence>
<accession>A0A1W6DCY7</accession>
<dbReference type="EMBL" id="KY274495">
    <property type="protein sequence ID" value="ARJ99789.1"/>
    <property type="molecule type" value="Genomic_DNA"/>
</dbReference>
<dbReference type="EMBL" id="KY290219">
    <property type="protein sequence ID" value="QFW25484.1"/>
    <property type="molecule type" value="Genomic_DNA"/>
</dbReference>
<dbReference type="EMBL" id="KY290215">
    <property type="protein sequence ID" value="QFW10767.1"/>
    <property type="molecule type" value="Genomic_DNA"/>
</dbReference>
<dbReference type="EMBL" id="KY290221">
    <property type="protein sequence ID" value="QFW30608.1"/>
    <property type="molecule type" value="Genomic_DNA"/>
</dbReference>
<dbReference type="EMBL" id="MF511175">
    <property type="protein sequence ID" value="AVQ94231.1"/>
    <property type="molecule type" value="Genomic_DNA"/>
</dbReference>
<dbReference type="EMBL" id="KY274487">
    <property type="protein sequence ID" value="ARJ98898.1"/>
    <property type="molecule type" value="Genomic_DNA"/>
</dbReference>
<dbReference type="EMBL" id="KY290200">
    <property type="protein sequence ID" value="QFV70156.1"/>
    <property type="molecule type" value="Genomic_DNA"/>
</dbReference>
<dbReference type="EMBL" id="KY274501">
    <property type="protein sequence ID" value="ARK00475.2"/>
    <property type="molecule type" value="Genomic_DNA"/>
</dbReference>
<evidence type="ECO:0000313" key="1">
    <source>
        <dbReference type="EMBL" id="ARJ98898.1"/>
    </source>
</evidence>
<dbReference type="EMBL" id="KY290177">
    <property type="protein sequence ID" value="ARM60334.1"/>
    <property type="molecule type" value="Genomic_DNA"/>
</dbReference>
<dbReference type="EMBL" id="KY274502">
    <property type="protein sequence ID" value="ARK00587.2"/>
    <property type="molecule type" value="Genomic_DNA"/>
</dbReference>
<dbReference type="EMBL" id="MF511176">
    <property type="protein sequence ID" value="AVQ94356.1"/>
    <property type="molecule type" value="Genomic_DNA"/>
</dbReference>
<protein>
    <submittedName>
        <fullName evidence="16">Glycoprotein Q1</fullName>
    </submittedName>
    <submittedName>
        <fullName evidence="14">U97</fullName>
    </submittedName>
</protein>
<dbReference type="EMBL" id="KY290213">
    <property type="protein sequence ID" value="QFW06220.1"/>
    <property type="molecule type" value="Genomic_DNA"/>
</dbReference>
<reference evidence="18" key="1">
    <citation type="submission" date="2017-07" db="EMBL/GenBank/DDBJ databases">
        <title>A rash of human herpesvirus 6 genomes.</title>
        <authorList>
            <person name="Greninger A.L."/>
            <person name="Hall Sedlak R."/>
            <person name="Roychoudhury P."/>
            <person name="Xie H."/>
            <person name="Guan J."/>
            <person name="Peddu V."/>
            <person name="Huang M.-L."/>
            <person name="Cook L."/>
            <person name="Yoshikawa T."/>
            <person name="Caserta M."/>
            <person name="Hill J.A."/>
            <person name="Jerome K.R."/>
        </authorList>
    </citation>
    <scope>NUCLEOTIDE SEQUENCE</scope>
    <source>
        <strain evidence="18">02-537-Pa</strain>
        <strain evidence="19">02-543-S1a</strain>
        <strain evidence="20">02-572-M</strain>
    </source>
</reference>
<dbReference type="EMBL" id="KY274503">
    <property type="protein sequence ID" value="ARK00697.1"/>
    <property type="molecule type" value="Genomic_DNA"/>
</dbReference>
<evidence type="ECO:0000313" key="6">
    <source>
        <dbReference type="EMBL" id="ARJ99679.1"/>
    </source>
</evidence>
<dbReference type="EMBL" id="KY274492">
    <property type="protein sequence ID" value="ARJ99460.1"/>
    <property type="molecule type" value="Genomic_DNA"/>
</dbReference>
<dbReference type="EMBL" id="KY274493">
    <property type="protein sequence ID" value="ARJ99572.1"/>
    <property type="molecule type" value="Genomic_DNA"/>
</dbReference>
<dbReference type="EMBL" id="KY290195">
    <property type="protein sequence ID" value="QFV62376.1"/>
    <property type="molecule type" value="Genomic_DNA"/>
</dbReference>
<evidence type="ECO:0000313" key="15">
    <source>
        <dbReference type="EMBL" id="ARK00924.1"/>
    </source>
</evidence>
<evidence type="ECO:0000313" key="20">
    <source>
        <dbReference type="EMBL" id="AVQ94356.1"/>
    </source>
</evidence>
<evidence type="ECO:0000313" key="21">
    <source>
        <dbReference type="EMBL" id="QFV56884.1"/>
    </source>
</evidence>
<evidence type="ECO:0000313" key="2">
    <source>
        <dbReference type="EMBL" id="ARJ99116.2"/>
    </source>
</evidence>
<evidence type="ECO:0000313" key="23">
    <source>
        <dbReference type="EMBL" id="QFV60965.1"/>
    </source>
</evidence>
<dbReference type="EMBL" id="KY274505">
    <property type="protein sequence ID" value="ARK00924.1"/>
    <property type="molecule type" value="Genomic_DNA"/>
</dbReference>
<reference evidence="14" key="2">
    <citation type="journal article" date="2018" name="BMC Genomics">
        <title>Comparative genomic, transcriptomic, and proteomic reannotation of human herpesvirus 6.</title>
        <authorList>
            <person name="Greninger A.L."/>
            <person name="Knudsen G.M."/>
            <person name="Roychoudhury P."/>
            <person name="Hanson D.J."/>
            <person name="Sedlak R.H."/>
            <person name="Xie H."/>
            <person name="Guan J."/>
            <person name="Nguyen T."/>
            <person name="Peddu V."/>
            <person name="Boeckh M."/>
            <person name="Huang M.L."/>
            <person name="Cook L."/>
            <person name="Depledge D.P."/>
            <person name="Zerr D.M."/>
            <person name="Koelle D.M."/>
            <person name="Gantt S."/>
            <person name="Yoshikawa T."/>
            <person name="Caserta M."/>
            <person name="Hill J.A."/>
            <person name="Jerome K.R."/>
        </authorList>
    </citation>
    <scope>NUCLEOTIDE SEQUENCE</scope>
    <source>
        <strain evidence="16">HP58B9</strain>
        <strain evidence="6">Japan-a10</strain>
        <strain evidence="7">Japan-a11</strain>
        <strain evidence="1">Japan-a2</strain>
        <strain evidence="2">Japan-a4</strain>
        <strain evidence="3">Japan-a5</strain>
        <strain evidence="4">Japan-a8</strain>
        <strain evidence="5">Japan-a9</strain>
        <strain evidence="14">Japan-b10</strain>
        <strain evidence="15">Japan-b11</strain>
        <strain evidence="8">Japan-b2</strain>
        <strain evidence="9">Japan-b4</strain>
        <strain evidence="10">Japan-b5</strain>
        <strain evidence="11">Japan-b7</strain>
        <strain evidence="12">Japan-b8</strain>
        <strain evidence="13">Japan-b9</strain>
        <strain evidence="21">NY-144</strain>
        <strain evidence="17">NY-156</strain>
        <strain evidence="22">NY-200</strain>
        <strain evidence="23">NY-214</strain>
        <strain evidence="24">NY-233</strain>
        <strain evidence="25">NY-309</strain>
        <strain evidence="26">NY-351</strain>
        <strain evidence="27">NY-353</strain>
        <strain evidence="28">NY-379</strain>
        <strain evidence="29">NY-380</strain>
        <strain evidence="30">NY-393</strain>
        <strain evidence="31">NY-405</strain>
        <strain evidence="32">NY-436</strain>
    </source>
</reference>
<evidence type="ECO:0000313" key="24">
    <source>
        <dbReference type="EMBL" id="QFV62376.1"/>
    </source>
</evidence>
<name>A0A1W6DCY7_9BETA</name>
<organism evidence="14">
    <name type="scientific">Human betaherpesvirus 6</name>
    <dbReference type="NCBI Taxonomy" id="10368"/>
    <lineage>
        <taxon>Viruses</taxon>
        <taxon>Duplodnaviria</taxon>
        <taxon>Heunggongvirae</taxon>
        <taxon>Peploviricota</taxon>
        <taxon>Herviviricetes</taxon>
        <taxon>Herpesvirales</taxon>
        <taxon>Orthoherpesviridae</taxon>
        <taxon>Betaherpesvirinae</taxon>
        <taxon>Roseolovirus</taxon>
    </lineage>
</organism>
<evidence type="ECO:0000313" key="27">
    <source>
        <dbReference type="EMBL" id="QFV92240.1"/>
    </source>
</evidence>
<dbReference type="EMBL" id="KY290193">
    <property type="protein sequence ID" value="QFV59553.1"/>
    <property type="molecule type" value="Genomic_DNA"/>
</dbReference>
<dbReference type="EMBL" id="KY290209">
    <property type="protein sequence ID" value="QFV92240.1"/>
    <property type="molecule type" value="Genomic_DNA"/>
</dbReference>
<evidence type="ECO:0000313" key="9">
    <source>
        <dbReference type="EMBL" id="ARK00250.1"/>
    </source>
</evidence>
<dbReference type="EMBL" id="KY274504">
    <property type="protein sequence ID" value="ARK00813.2"/>
    <property type="molecule type" value="Genomic_DNA"/>
</dbReference>
<evidence type="ECO:0000313" key="26">
    <source>
        <dbReference type="EMBL" id="QFV90273.1"/>
    </source>
</evidence>
<dbReference type="EMBL" id="MF511171">
    <property type="protein sequence ID" value="AVQ93758.1"/>
    <property type="molecule type" value="Genomic_DNA"/>
</dbReference>
<evidence type="ECO:0000313" key="10">
    <source>
        <dbReference type="EMBL" id="ARK00364.1"/>
    </source>
</evidence>
<evidence type="ECO:0000313" key="11">
    <source>
        <dbReference type="EMBL" id="ARK00475.2"/>
    </source>
</evidence>
<evidence type="ECO:0000313" key="3">
    <source>
        <dbReference type="EMBL" id="ARJ99230.1"/>
    </source>
</evidence>
<dbReference type="EMBL" id="KY274500">
    <property type="protein sequence ID" value="ARK00364.1"/>
    <property type="molecule type" value="Genomic_DNA"/>
</dbReference>
<sequence length="99" mass="11699">MTFPEFFFIFMQFFLIRSTIFVQTGTSKQRFRNAGLLMVNNIFTVQARYSKQNMFEKKIYGYEHLGQALCEGGHVFYNPRDVYFQNIKMAATEPTVVRT</sequence>
<evidence type="ECO:0000313" key="16">
    <source>
        <dbReference type="EMBL" id="ARM60334.1"/>
    </source>
</evidence>
<evidence type="ECO:0000313" key="7">
    <source>
        <dbReference type="EMBL" id="ARJ99789.1"/>
    </source>
</evidence>
<evidence type="ECO:0000313" key="12">
    <source>
        <dbReference type="EMBL" id="ARK00587.2"/>
    </source>
</evidence>
<dbReference type="EMBL" id="KY290194">
    <property type="protein sequence ID" value="QFV60965.1"/>
    <property type="molecule type" value="Genomic_DNA"/>
</dbReference>
<dbReference type="EMBL" id="KY290212">
    <property type="protein sequence ID" value="QFW03943.1"/>
    <property type="molecule type" value="Genomic_DNA"/>
</dbReference>
<evidence type="ECO:0000313" key="28">
    <source>
        <dbReference type="EMBL" id="QFW03943.1"/>
    </source>
</evidence>